<protein>
    <recommendedName>
        <fullName evidence="7">Siderophore synthetase component</fullName>
    </recommendedName>
</protein>
<accession>A0ABS6AWR0</accession>
<proteinExistence type="inferred from homology"/>
<evidence type="ECO:0000256" key="2">
    <source>
        <dbReference type="ARBA" id="ARBA00007832"/>
    </source>
</evidence>
<evidence type="ECO:0000259" key="3">
    <source>
        <dbReference type="Pfam" id="PF04183"/>
    </source>
</evidence>
<evidence type="ECO:0000313" key="6">
    <source>
        <dbReference type="Proteomes" id="UP000733379"/>
    </source>
</evidence>
<evidence type="ECO:0000256" key="1">
    <source>
        <dbReference type="ARBA" id="ARBA00004924"/>
    </source>
</evidence>
<name>A0ABS6AWR0_9NOCA</name>
<dbReference type="EMBL" id="JAHKNI010000003">
    <property type="protein sequence ID" value="MBU3062333.1"/>
    <property type="molecule type" value="Genomic_DNA"/>
</dbReference>
<dbReference type="PANTHER" id="PTHR34384:SF5">
    <property type="entry name" value="L-2,3-DIAMINOPROPANOATE--CITRATE LIGASE"/>
    <property type="match status" value="1"/>
</dbReference>
<dbReference type="Gene3D" id="1.10.510.40">
    <property type="match status" value="1"/>
</dbReference>
<gene>
    <name evidence="5" type="ORF">KO481_12450</name>
</gene>
<keyword evidence="6" id="KW-1185">Reference proteome</keyword>
<evidence type="ECO:0008006" key="7">
    <source>
        <dbReference type="Google" id="ProtNLM"/>
    </source>
</evidence>
<feature type="domain" description="Aerobactin siderophore biosynthesis IucA/IucC N-terminal" evidence="3">
    <location>
        <begin position="106"/>
        <end position="299"/>
    </location>
</feature>
<comment type="caution">
    <text evidence="5">The sequence shown here is derived from an EMBL/GenBank/DDBJ whole genome shotgun (WGS) entry which is preliminary data.</text>
</comment>
<dbReference type="InterPro" id="IPR007310">
    <property type="entry name" value="Aerobactin_biosyn_IucA/IucC_N"/>
</dbReference>
<dbReference type="Gene3D" id="6.10.250.3370">
    <property type="match status" value="1"/>
</dbReference>
<sequence>MTRVRLDDGRWLHGPAGAAAPHAKGIAGLAVFVGEERLDRAADLLRELRLPVPLDRITRLASELENSAANLASARAVSRTSPHRGGALSWVSARCAADPGFDGSAYLEQTVVEGHPTHPCCRSRSGFSASDVRAYAPEHRPIVDLVVVEVPAPRWHTVGEWPRHLRAGDRILVPMHPWQVARLDLTDYGLRARAVGMPARPLMSVRTLAPIGGELHVKTALTAQLTSAIRNITAENVHNGPPLSRWLSCLDLPGMTVLSEPAAGALRSDTGLSADIAVLLRRPPRTGPGELAIPVGALAAVDPRTGMPVLAEALTLGYADDPTAAAQFVTTVAALAARCLGAMLARYGIALEAHGQNLLVVLRDGRPVRLIYRDLGGIRVDTAVAARNGVPRTQGSVRSSDPDETRATLLSAFVGGTLATLITACEDCGFASDRLWAAAAEVLRNTWPAGPEHQALFADRLPMKATTAMRLAADPDEFLWCSVRNPLADI</sequence>
<dbReference type="Proteomes" id="UP000733379">
    <property type="component" value="Unassembled WGS sequence"/>
</dbReference>
<dbReference type="Pfam" id="PF06276">
    <property type="entry name" value="FhuF"/>
    <property type="match status" value="1"/>
</dbReference>
<evidence type="ECO:0000313" key="5">
    <source>
        <dbReference type="EMBL" id="MBU3062333.1"/>
    </source>
</evidence>
<evidence type="ECO:0000259" key="4">
    <source>
        <dbReference type="Pfam" id="PF06276"/>
    </source>
</evidence>
<dbReference type="InterPro" id="IPR037455">
    <property type="entry name" value="LucA/IucC-like"/>
</dbReference>
<feature type="domain" description="Aerobactin siderophore biosynthesis IucA/IucC-like C-terminal" evidence="4">
    <location>
        <begin position="328"/>
        <end position="472"/>
    </location>
</feature>
<dbReference type="PANTHER" id="PTHR34384">
    <property type="entry name" value="L-2,3-DIAMINOPROPANOATE--CITRATE LIGASE"/>
    <property type="match status" value="1"/>
</dbReference>
<reference evidence="5 6" key="1">
    <citation type="submission" date="2021-06" db="EMBL/GenBank/DDBJ databases">
        <title>Actinomycetes sequencing.</title>
        <authorList>
            <person name="Shan Q."/>
        </authorList>
    </citation>
    <scope>NUCLEOTIDE SEQUENCE [LARGE SCALE GENOMIC DNA]</scope>
    <source>
        <strain evidence="5 6">NEAU-G5</strain>
    </source>
</reference>
<dbReference type="Pfam" id="PF04183">
    <property type="entry name" value="IucA_IucC"/>
    <property type="match status" value="1"/>
</dbReference>
<dbReference type="InterPro" id="IPR022770">
    <property type="entry name" value="IucA/IucC-like_C"/>
</dbReference>
<comment type="pathway">
    <text evidence="1">Siderophore biosynthesis.</text>
</comment>
<comment type="similarity">
    <text evidence="2">Belongs to the IucA/IucC family.</text>
</comment>
<organism evidence="5 6">
    <name type="scientific">Nocardia albiluteola</name>
    <dbReference type="NCBI Taxonomy" id="2842303"/>
    <lineage>
        <taxon>Bacteria</taxon>
        <taxon>Bacillati</taxon>
        <taxon>Actinomycetota</taxon>
        <taxon>Actinomycetes</taxon>
        <taxon>Mycobacteriales</taxon>
        <taxon>Nocardiaceae</taxon>
        <taxon>Nocardia</taxon>
    </lineage>
</organism>